<gene>
    <name evidence="7" type="ORF">STRATTON_74</name>
</gene>
<dbReference type="Proteomes" id="UP000221949">
    <property type="component" value="Segment"/>
</dbReference>
<name>A0A1B2IGW4_9CAUD</name>
<dbReference type="InterPro" id="IPR001796">
    <property type="entry name" value="DHFR_dom"/>
</dbReference>
<dbReference type="InterPro" id="IPR024072">
    <property type="entry name" value="DHFR-like_dom_sf"/>
</dbReference>
<dbReference type="SUPFAM" id="SSF53597">
    <property type="entry name" value="Dihydrofolate reductase-like"/>
    <property type="match status" value="1"/>
</dbReference>
<evidence type="ECO:0000256" key="4">
    <source>
        <dbReference type="ARBA" id="ARBA00022857"/>
    </source>
</evidence>
<dbReference type="Pfam" id="PF00186">
    <property type="entry name" value="DHFR_1"/>
    <property type="match status" value="1"/>
</dbReference>
<dbReference type="PRINTS" id="PR00070">
    <property type="entry name" value="DHFR"/>
</dbReference>
<dbReference type="GO" id="GO:0046452">
    <property type="term" value="P:dihydrofolate metabolic process"/>
    <property type="evidence" value="ECO:0007669"/>
    <property type="project" value="TreeGrafter"/>
</dbReference>
<dbReference type="EMBL" id="KX397373">
    <property type="protein sequence ID" value="ANZ50499.1"/>
    <property type="molecule type" value="Genomic_DNA"/>
</dbReference>
<evidence type="ECO:0000313" key="7">
    <source>
        <dbReference type="EMBL" id="ANZ50499.1"/>
    </source>
</evidence>
<evidence type="ECO:0000313" key="8">
    <source>
        <dbReference type="Proteomes" id="UP000221949"/>
    </source>
</evidence>
<dbReference type="GO" id="GO:0006730">
    <property type="term" value="P:one-carbon metabolic process"/>
    <property type="evidence" value="ECO:0007669"/>
    <property type="project" value="UniProtKB-KW"/>
</dbReference>
<dbReference type="PIRSF" id="PIRSF000194">
    <property type="entry name" value="DHFR"/>
    <property type="match status" value="1"/>
</dbReference>
<dbReference type="PANTHER" id="PTHR48069">
    <property type="entry name" value="DIHYDROFOLATE REDUCTASE"/>
    <property type="match status" value="1"/>
</dbReference>
<dbReference type="CDD" id="cd00209">
    <property type="entry name" value="DHFR"/>
    <property type="match status" value="1"/>
</dbReference>
<protein>
    <recommendedName>
        <fullName evidence="2">dihydrofolate reductase</fullName>
        <ecNumber evidence="2">1.5.1.3</ecNumber>
    </recommendedName>
</protein>
<dbReference type="Gene3D" id="3.40.430.10">
    <property type="entry name" value="Dihydrofolate Reductase, subunit A"/>
    <property type="match status" value="1"/>
</dbReference>
<evidence type="ECO:0000256" key="2">
    <source>
        <dbReference type="ARBA" id="ARBA00012856"/>
    </source>
</evidence>
<dbReference type="PANTHER" id="PTHR48069:SF3">
    <property type="entry name" value="DIHYDROFOLATE REDUCTASE"/>
    <property type="match status" value="1"/>
</dbReference>
<dbReference type="EC" id="1.5.1.3" evidence="2"/>
<organism evidence="7 8">
    <name type="scientific">Erwinia phage vB_EamM_Stratton</name>
    <dbReference type="NCBI Taxonomy" id="1883378"/>
    <lineage>
        <taxon>Viruses</taxon>
        <taxon>Duplodnaviria</taxon>
        <taxon>Heunggongvirae</taxon>
        <taxon>Uroviricota</taxon>
        <taxon>Caudoviricetes</taxon>
        <taxon>Chimalliviridae</taxon>
        <taxon>Erskinevirus</taxon>
        <taxon>Erskinevirus EaH2</taxon>
    </lineage>
</organism>
<dbReference type="GO" id="GO:0004146">
    <property type="term" value="F:dihydrofolate reductase activity"/>
    <property type="evidence" value="ECO:0007669"/>
    <property type="project" value="UniProtKB-EC"/>
</dbReference>
<keyword evidence="4" id="KW-0521">NADP</keyword>
<dbReference type="PROSITE" id="PS51330">
    <property type="entry name" value="DHFR_2"/>
    <property type="match status" value="1"/>
</dbReference>
<sequence>MKISLIAAVDRNNVIGRSASFALPWRLPADLKNFKEVTMGKTCIVGRKTWESFDSTPLPGRKFIIITRHPDDLQVKLRRPEQPLDSAIGATSIGAALALCEEEGLNEVFIIGGAEIYHQCLPMAHAVYLSRIDLVVEDGDVFFPDINRDDFRLDVSLTHLPDGESHTHRWTYQIWNRIEEPKPVRRYPGHVVKNLSLELR</sequence>
<comment type="pathway">
    <text evidence="1">Cofactor biosynthesis; tetrahydrofolate biosynthesis; 5,6,7,8-tetrahydrofolate from 7,8-dihydrofolate: step 1/1.</text>
</comment>
<evidence type="ECO:0000256" key="5">
    <source>
        <dbReference type="ARBA" id="ARBA00023002"/>
    </source>
</evidence>
<keyword evidence="3" id="KW-0554">One-carbon metabolism</keyword>
<evidence type="ECO:0000256" key="3">
    <source>
        <dbReference type="ARBA" id="ARBA00022563"/>
    </source>
</evidence>
<evidence type="ECO:0000259" key="6">
    <source>
        <dbReference type="PROSITE" id="PS51330"/>
    </source>
</evidence>
<dbReference type="GO" id="GO:0046655">
    <property type="term" value="P:folic acid metabolic process"/>
    <property type="evidence" value="ECO:0007669"/>
    <property type="project" value="TreeGrafter"/>
</dbReference>
<reference evidence="8" key="1">
    <citation type="submission" date="2016-06" db="EMBL/GenBank/DDBJ databases">
        <authorList>
            <person name="Berg J.A."/>
            <person name="Stratton M.L."/>
            <person name="Esplin I.D."/>
            <person name="Jensen G.L."/>
            <person name="Merrill B.D."/>
            <person name="Breakwell D.P."/>
            <person name="Hope S."/>
            <person name="Grose J.H."/>
        </authorList>
    </citation>
    <scope>NUCLEOTIDE SEQUENCE [LARGE SCALE GENOMIC DNA]</scope>
</reference>
<dbReference type="GO" id="GO:0046654">
    <property type="term" value="P:tetrahydrofolate biosynthetic process"/>
    <property type="evidence" value="ECO:0007669"/>
    <property type="project" value="InterPro"/>
</dbReference>
<keyword evidence="5" id="KW-0560">Oxidoreductase</keyword>
<evidence type="ECO:0000256" key="1">
    <source>
        <dbReference type="ARBA" id="ARBA00004903"/>
    </source>
</evidence>
<accession>A0A1B2IGW4</accession>
<feature type="domain" description="DHFR" evidence="6">
    <location>
        <begin position="2"/>
        <end position="177"/>
    </location>
</feature>
<dbReference type="InterPro" id="IPR012259">
    <property type="entry name" value="DHFR"/>
</dbReference>
<proteinExistence type="predicted"/>
<dbReference type="GO" id="GO:0050661">
    <property type="term" value="F:NADP binding"/>
    <property type="evidence" value="ECO:0007669"/>
    <property type="project" value="InterPro"/>
</dbReference>